<reference evidence="1" key="1">
    <citation type="submission" date="2021-01" db="EMBL/GenBank/DDBJ databases">
        <authorList>
            <person name="Corre E."/>
            <person name="Pelletier E."/>
            <person name="Niang G."/>
            <person name="Scheremetjew M."/>
            <person name="Finn R."/>
            <person name="Kale V."/>
            <person name="Holt S."/>
            <person name="Cochrane G."/>
            <person name="Meng A."/>
            <person name="Brown T."/>
            <person name="Cohen L."/>
        </authorList>
    </citation>
    <scope>NUCLEOTIDE SEQUENCE</scope>
    <source>
        <strain evidence="1">B650</strain>
    </source>
</reference>
<dbReference type="AlphaFoldDB" id="A0A7S2LUK9"/>
<evidence type="ECO:0000313" key="1">
    <source>
        <dbReference type="EMBL" id="CAD9615018.1"/>
    </source>
</evidence>
<gene>
    <name evidence="1" type="ORF">LDAN0321_LOCUS21300</name>
</gene>
<dbReference type="EMBL" id="HBGY01033888">
    <property type="protein sequence ID" value="CAD9615018.1"/>
    <property type="molecule type" value="Transcribed_RNA"/>
</dbReference>
<protein>
    <submittedName>
        <fullName evidence="1">Uncharacterized protein</fullName>
    </submittedName>
</protein>
<proteinExistence type="predicted"/>
<name>A0A7S2LUK9_9STRA</name>
<accession>A0A7S2LUK9</accession>
<sequence>MLYLKYCSANLERAKKKMKKRWEVNDEYRGAFATADSRHEAMIRNSFAEKYGKQSLRDLIEMASQDEISSDIVDEPCVAFDESHHKEEKGKISTSSFRKLATLKRQSVKKPSANLKLHIISQMKMNYIIATEIVGRISLSDMGDSTKCEFAADEYKRCCDRWKIPFAARQPFLLAAVKVFFIAGEQNVQEKGRDALDELDSVQLSNIYAPVLTAMGHSSDVLETWLASTEGLMSSPYATMTEESSETLPT</sequence>
<organism evidence="1">
    <name type="scientific">Leptocylindrus danicus</name>
    <dbReference type="NCBI Taxonomy" id="163516"/>
    <lineage>
        <taxon>Eukaryota</taxon>
        <taxon>Sar</taxon>
        <taxon>Stramenopiles</taxon>
        <taxon>Ochrophyta</taxon>
        <taxon>Bacillariophyta</taxon>
        <taxon>Coscinodiscophyceae</taxon>
        <taxon>Chaetocerotophycidae</taxon>
        <taxon>Leptocylindrales</taxon>
        <taxon>Leptocylindraceae</taxon>
        <taxon>Leptocylindrus</taxon>
    </lineage>
</organism>